<evidence type="ECO:0000256" key="5">
    <source>
        <dbReference type="ARBA" id="ARBA00023163"/>
    </source>
</evidence>
<keyword evidence="6" id="KW-0539">Nucleus</keyword>
<dbReference type="Proteomes" id="UP000198287">
    <property type="component" value="Unassembled WGS sequence"/>
</dbReference>
<dbReference type="Pfam" id="PF07744">
    <property type="entry name" value="SPOC"/>
    <property type="match status" value="1"/>
</dbReference>
<proteinExistence type="predicted"/>
<sequence>MWQGLLAVKNHTAASQMHFLSGDQDLVREALAPNPDGTIPPLKISKRMRLEEAHLMEVAGMMQMPREHSVLLALPCGRDRDDVLRQSGKLRYQFITYFHSKDAAGVANIL</sequence>
<dbReference type="SUPFAM" id="SSF100939">
    <property type="entry name" value="SPOC domain-like"/>
    <property type="match status" value="1"/>
</dbReference>
<dbReference type="FunFam" id="2.40.290.10:FF:000002">
    <property type="entry name" value="Spen family transcriptional repressor"/>
    <property type="match status" value="1"/>
</dbReference>
<dbReference type="OrthoDB" id="6437320at2759"/>
<evidence type="ECO:0000256" key="6">
    <source>
        <dbReference type="ARBA" id="ARBA00023242"/>
    </source>
</evidence>
<dbReference type="EMBL" id="LNIX01000029">
    <property type="protein sequence ID" value="OXA41508.1"/>
    <property type="molecule type" value="Genomic_DNA"/>
</dbReference>
<dbReference type="InterPro" id="IPR016194">
    <property type="entry name" value="SPOC-like_C_dom_sf"/>
</dbReference>
<keyword evidence="4" id="KW-0175">Coiled coil</keyword>
<organism evidence="8 9">
    <name type="scientific">Folsomia candida</name>
    <name type="common">Springtail</name>
    <dbReference type="NCBI Taxonomy" id="158441"/>
    <lineage>
        <taxon>Eukaryota</taxon>
        <taxon>Metazoa</taxon>
        <taxon>Ecdysozoa</taxon>
        <taxon>Arthropoda</taxon>
        <taxon>Hexapoda</taxon>
        <taxon>Collembola</taxon>
        <taxon>Entomobryomorpha</taxon>
        <taxon>Isotomoidea</taxon>
        <taxon>Isotomidae</taxon>
        <taxon>Proisotominae</taxon>
        <taxon>Folsomia</taxon>
    </lineage>
</organism>
<keyword evidence="5" id="KW-0804">Transcription</keyword>
<evidence type="ECO:0000256" key="4">
    <source>
        <dbReference type="ARBA" id="ARBA00023054"/>
    </source>
</evidence>
<name>A0A226D9G2_FOLCA</name>
<evidence type="ECO:0000313" key="8">
    <source>
        <dbReference type="EMBL" id="OXA41508.1"/>
    </source>
</evidence>
<evidence type="ECO:0000256" key="1">
    <source>
        <dbReference type="ARBA" id="ARBA00004123"/>
    </source>
</evidence>
<gene>
    <name evidence="8" type="ORF">Fcan01_23666</name>
</gene>
<evidence type="ECO:0000256" key="2">
    <source>
        <dbReference type="ARBA" id="ARBA00022884"/>
    </source>
</evidence>
<keyword evidence="9" id="KW-1185">Reference proteome</keyword>
<keyword evidence="3" id="KW-0805">Transcription regulation</keyword>
<dbReference type="GO" id="GO:0003723">
    <property type="term" value="F:RNA binding"/>
    <property type="evidence" value="ECO:0007669"/>
    <property type="project" value="UniProtKB-KW"/>
</dbReference>
<comment type="caution">
    <text evidence="8">The sequence shown here is derived from an EMBL/GenBank/DDBJ whole genome shotgun (WGS) entry which is preliminary data.</text>
</comment>
<comment type="subcellular location">
    <subcellularLocation>
        <location evidence="1">Nucleus</location>
    </subcellularLocation>
</comment>
<evidence type="ECO:0000313" key="9">
    <source>
        <dbReference type="Proteomes" id="UP000198287"/>
    </source>
</evidence>
<dbReference type="Gene3D" id="2.40.290.10">
    <property type="match status" value="1"/>
</dbReference>
<dbReference type="GO" id="GO:0005634">
    <property type="term" value="C:nucleus"/>
    <property type="evidence" value="ECO:0007669"/>
    <property type="project" value="UniProtKB-SubCell"/>
</dbReference>
<reference evidence="8 9" key="1">
    <citation type="submission" date="2015-12" db="EMBL/GenBank/DDBJ databases">
        <title>The genome of Folsomia candida.</title>
        <authorList>
            <person name="Faddeeva A."/>
            <person name="Derks M.F."/>
            <person name="Anvar Y."/>
            <person name="Smit S."/>
            <person name="Van Straalen N."/>
            <person name="Roelofs D."/>
        </authorList>
    </citation>
    <scope>NUCLEOTIDE SEQUENCE [LARGE SCALE GENOMIC DNA]</scope>
    <source>
        <strain evidence="8 9">VU population</strain>
        <tissue evidence="8">Whole body</tissue>
    </source>
</reference>
<feature type="domain" description="SPOC" evidence="7">
    <location>
        <begin position="1"/>
        <end position="110"/>
    </location>
</feature>
<dbReference type="InterPro" id="IPR010912">
    <property type="entry name" value="SPOC_met"/>
</dbReference>
<evidence type="ECO:0000256" key="3">
    <source>
        <dbReference type="ARBA" id="ARBA00023015"/>
    </source>
</evidence>
<dbReference type="AlphaFoldDB" id="A0A226D9G2"/>
<dbReference type="PROSITE" id="PS50917">
    <property type="entry name" value="SPOC"/>
    <property type="match status" value="1"/>
</dbReference>
<protein>
    <submittedName>
        <fullName evidence="8">Protein split ends</fullName>
    </submittedName>
</protein>
<dbReference type="InterPro" id="IPR012921">
    <property type="entry name" value="SPOC_C"/>
</dbReference>
<evidence type="ECO:0000259" key="7">
    <source>
        <dbReference type="PROSITE" id="PS50917"/>
    </source>
</evidence>
<accession>A0A226D9G2</accession>
<keyword evidence="2" id="KW-0694">RNA-binding</keyword>